<dbReference type="InterPro" id="IPR050267">
    <property type="entry name" value="Anti-sigma-factor_SerPK"/>
</dbReference>
<proteinExistence type="predicted"/>
<keyword evidence="4 7" id="KW-0418">Kinase</keyword>
<dbReference type="GO" id="GO:0005524">
    <property type="term" value="F:ATP binding"/>
    <property type="evidence" value="ECO:0007669"/>
    <property type="project" value="UniProtKB-KW"/>
</dbReference>
<protein>
    <submittedName>
        <fullName evidence="7">Anti-sigma regulatory factor (Ser/Thr protein kinase)</fullName>
    </submittedName>
</protein>
<dbReference type="InterPro" id="IPR036890">
    <property type="entry name" value="HATPase_C_sf"/>
</dbReference>
<dbReference type="SUPFAM" id="SSF55874">
    <property type="entry name" value="ATPase domain of HSP90 chaperone/DNA topoisomerase II/histidine kinase"/>
    <property type="match status" value="1"/>
</dbReference>
<evidence type="ECO:0000313" key="8">
    <source>
        <dbReference type="Proteomes" id="UP000198618"/>
    </source>
</evidence>
<dbReference type="PANTHER" id="PTHR35526">
    <property type="entry name" value="ANTI-SIGMA-F FACTOR RSBW-RELATED"/>
    <property type="match status" value="1"/>
</dbReference>
<evidence type="ECO:0000256" key="4">
    <source>
        <dbReference type="ARBA" id="ARBA00022777"/>
    </source>
</evidence>
<dbReference type="EMBL" id="FOHE01000005">
    <property type="protein sequence ID" value="SET08135.1"/>
    <property type="molecule type" value="Genomic_DNA"/>
</dbReference>
<keyword evidence="5" id="KW-0067">ATP-binding</keyword>
<name>A0A1I0BPD3_9BACI</name>
<sequence>MKSILQKILKDHSKKKANDKEQTNGLKLAHLTSYKSVQKRALVGWIASKCAATLNLDESEREALFFLSFITESFEELEDGIVKELMILANSAVNWVESDAVIEEEVKSVHSSYLEKDALTRVFSEIQSDYEDNSKETNECEAAWEVYRDVIYAATHGQFLLINKDDVSRYRKGVLLGELDITERKHISVARKLAKSFFYQNGIPSATTLNYNLVISEAVTNVLKHATRGKVSFYQFNDSFHIIVEDQGTGFPLKILPKTTLMAGFSTKESLGQGFTLMMKMASQVVLETSASGSTLILVLNAENNHKRNDIKSNVVKEAIVM</sequence>
<gene>
    <name evidence="7" type="ORF">SAMN05216389_10595</name>
</gene>
<dbReference type="Gene3D" id="3.30.565.10">
    <property type="entry name" value="Histidine kinase-like ATPase, C-terminal domain"/>
    <property type="match status" value="1"/>
</dbReference>
<keyword evidence="1" id="KW-0723">Serine/threonine-protein kinase</keyword>
<evidence type="ECO:0000256" key="3">
    <source>
        <dbReference type="ARBA" id="ARBA00022741"/>
    </source>
</evidence>
<evidence type="ECO:0000313" key="7">
    <source>
        <dbReference type="EMBL" id="SET08135.1"/>
    </source>
</evidence>
<keyword evidence="8" id="KW-1185">Reference proteome</keyword>
<reference evidence="7 8" key="1">
    <citation type="submission" date="2016-10" db="EMBL/GenBank/DDBJ databases">
        <authorList>
            <person name="de Groot N.N."/>
        </authorList>
    </citation>
    <scope>NUCLEOTIDE SEQUENCE [LARGE SCALE GENOMIC DNA]</scope>
    <source>
        <strain evidence="7 8">IBRC-M 10780</strain>
    </source>
</reference>
<evidence type="ECO:0000256" key="2">
    <source>
        <dbReference type="ARBA" id="ARBA00022679"/>
    </source>
</evidence>
<evidence type="ECO:0000256" key="5">
    <source>
        <dbReference type="ARBA" id="ARBA00022840"/>
    </source>
</evidence>
<keyword evidence="2" id="KW-0808">Transferase</keyword>
<organism evidence="7 8">
    <name type="scientific">Oceanobacillus limi</name>
    <dbReference type="NCBI Taxonomy" id="930131"/>
    <lineage>
        <taxon>Bacteria</taxon>
        <taxon>Bacillati</taxon>
        <taxon>Bacillota</taxon>
        <taxon>Bacilli</taxon>
        <taxon>Bacillales</taxon>
        <taxon>Bacillaceae</taxon>
        <taxon>Oceanobacillus</taxon>
    </lineage>
</organism>
<evidence type="ECO:0000256" key="1">
    <source>
        <dbReference type="ARBA" id="ARBA00022527"/>
    </source>
</evidence>
<dbReference type="RefSeq" id="WP_090868349.1">
    <property type="nucleotide sequence ID" value="NZ_FOHE01000005.1"/>
</dbReference>
<dbReference type="Pfam" id="PF13581">
    <property type="entry name" value="HATPase_c_2"/>
    <property type="match status" value="1"/>
</dbReference>
<dbReference type="GO" id="GO:0004674">
    <property type="term" value="F:protein serine/threonine kinase activity"/>
    <property type="evidence" value="ECO:0007669"/>
    <property type="project" value="UniProtKB-KW"/>
</dbReference>
<dbReference type="Proteomes" id="UP000198618">
    <property type="component" value="Unassembled WGS sequence"/>
</dbReference>
<dbReference type="STRING" id="930131.SAMN05216389_10595"/>
<feature type="domain" description="Histidine kinase/HSP90-like ATPase" evidence="6">
    <location>
        <begin position="185"/>
        <end position="299"/>
    </location>
</feature>
<dbReference type="CDD" id="cd16936">
    <property type="entry name" value="HATPase_RsbW-like"/>
    <property type="match status" value="1"/>
</dbReference>
<dbReference type="AlphaFoldDB" id="A0A1I0BPD3"/>
<dbReference type="PANTHER" id="PTHR35526:SF3">
    <property type="entry name" value="ANTI-SIGMA-F FACTOR RSBW"/>
    <property type="match status" value="1"/>
</dbReference>
<accession>A0A1I0BPD3</accession>
<dbReference type="InterPro" id="IPR003594">
    <property type="entry name" value="HATPase_dom"/>
</dbReference>
<evidence type="ECO:0000259" key="6">
    <source>
        <dbReference type="Pfam" id="PF13581"/>
    </source>
</evidence>
<dbReference type="OrthoDB" id="2595312at2"/>
<keyword evidence="3" id="KW-0547">Nucleotide-binding</keyword>